<keyword evidence="2" id="KW-1185">Reference proteome</keyword>
<comment type="caution">
    <text evidence="1">The sequence shown here is derived from an EMBL/GenBank/DDBJ whole genome shotgun (WGS) entry which is preliminary data.</text>
</comment>
<gene>
    <name evidence="1" type="ORF">EB796_007696</name>
</gene>
<evidence type="ECO:0000313" key="2">
    <source>
        <dbReference type="Proteomes" id="UP000593567"/>
    </source>
</evidence>
<accession>A0A7J7K820</accession>
<proteinExistence type="predicted"/>
<dbReference type="EMBL" id="VXIV02001184">
    <property type="protein sequence ID" value="KAF6034001.1"/>
    <property type="molecule type" value="Genomic_DNA"/>
</dbReference>
<name>A0A7J7K820_BUGNE</name>
<evidence type="ECO:0000313" key="1">
    <source>
        <dbReference type="EMBL" id="KAF6034001.1"/>
    </source>
</evidence>
<dbReference type="Proteomes" id="UP000593567">
    <property type="component" value="Unassembled WGS sequence"/>
</dbReference>
<dbReference type="AlphaFoldDB" id="A0A7J7K820"/>
<organism evidence="1 2">
    <name type="scientific">Bugula neritina</name>
    <name type="common">Brown bryozoan</name>
    <name type="synonym">Sertularia neritina</name>
    <dbReference type="NCBI Taxonomy" id="10212"/>
    <lineage>
        <taxon>Eukaryota</taxon>
        <taxon>Metazoa</taxon>
        <taxon>Spiralia</taxon>
        <taxon>Lophotrochozoa</taxon>
        <taxon>Bryozoa</taxon>
        <taxon>Gymnolaemata</taxon>
        <taxon>Cheilostomatida</taxon>
        <taxon>Flustrina</taxon>
        <taxon>Buguloidea</taxon>
        <taxon>Bugulidae</taxon>
        <taxon>Bugula</taxon>
    </lineage>
</organism>
<reference evidence="1" key="1">
    <citation type="submission" date="2020-06" db="EMBL/GenBank/DDBJ databases">
        <title>Draft genome of Bugula neritina, a colonial animal packing powerful symbionts and potential medicines.</title>
        <authorList>
            <person name="Rayko M."/>
        </authorList>
    </citation>
    <scope>NUCLEOTIDE SEQUENCE [LARGE SCALE GENOMIC DNA]</scope>
    <source>
        <strain evidence="1">Kwan_BN1</strain>
    </source>
</reference>
<sequence length="72" mass="8025">MASSYTMVYVPVGNRHKGFSKPTISVGYCTPKRCLVAIAVSMTTSYHHSKHVIKFLPALVNNLFYFSSLVDL</sequence>
<protein>
    <submittedName>
        <fullName evidence="1">Uncharacterized protein</fullName>
    </submittedName>
</protein>